<dbReference type="AlphaFoldDB" id="A0A917WZI0"/>
<comment type="caution">
    <text evidence="1">The sequence shown here is derived from an EMBL/GenBank/DDBJ whole genome shotgun (WGS) entry which is preliminary data.</text>
</comment>
<evidence type="ECO:0000313" key="2">
    <source>
        <dbReference type="Proteomes" id="UP000608890"/>
    </source>
</evidence>
<evidence type="ECO:0000313" key="1">
    <source>
        <dbReference type="EMBL" id="GGM44239.1"/>
    </source>
</evidence>
<reference evidence="1" key="1">
    <citation type="journal article" date="2014" name="Int. J. Syst. Evol. Microbiol.">
        <title>Complete genome sequence of Corynebacterium casei LMG S-19264T (=DSM 44701T), isolated from a smear-ripened cheese.</title>
        <authorList>
            <consortium name="US DOE Joint Genome Institute (JGI-PGF)"/>
            <person name="Walter F."/>
            <person name="Albersmeier A."/>
            <person name="Kalinowski J."/>
            <person name="Ruckert C."/>
        </authorList>
    </citation>
    <scope>NUCLEOTIDE SEQUENCE</scope>
    <source>
        <strain evidence="1">CGMCC 4.7312</strain>
    </source>
</reference>
<reference evidence="1" key="2">
    <citation type="submission" date="2020-09" db="EMBL/GenBank/DDBJ databases">
        <authorList>
            <person name="Sun Q."/>
            <person name="Zhou Y."/>
        </authorList>
    </citation>
    <scope>NUCLEOTIDE SEQUENCE</scope>
    <source>
        <strain evidence="1">CGMCC 4.7312</strain>
    </source>
</reference>
<proteinExistence type="predicted"/>
<sequence length="67" mass="7069">MNAPEGVDQFQLLLAAECSRLTLPLSATDGCHRPVTADGVAPAPAGDRALRVSECNPHVLDNECRTP</sequence>
<gene>
    <name evidence="1" type="ORF">GCM10011608_31190</name>
</gene>
<dbReference type="Proteomes" id="UP000608890">
    <property type="component" value="Unassembled WGS sequence"/>
</dbReference>
<dbReference type="EMBL" id="BMNB01000013">
    <property type="protein sequence ID" value="GGM44239.1"/>
    <property type="molecule type" value="Genomic_DNA"/>
</dbReference>
<accession>A0A917WZI0</accession>
<name>A0A917WZI0_9ACTN</name>
<keyword evidence="2" id="KW-1185">Reference proteome</keyword>
<protein>
    <submittedName>
        <fullName evidence="1">Uncharacterized protein</fullName>
    </submittedName>
</protein>
<organism evidence="1 2">
    <name type="scientific">Micromonospora sonchi</name>
    <dbReference type="NCBI Taxonomy" id="1763543"/>
    <lineage>
        <taxon>Bacteria</taxon>
        <taxon>Bacillati</taxon>
        <taxon>Actinomycetota</taxon>
        <taxon>Actinomycetes</taxon>
        <taxon>Micromonosporales</taxon>
        <taxon>Micromonosporaceae</taxon>
        <taxon>Micromonospora</taxon>
    </lineage>
</organism>